<dbReference type="EMBL" id="SSHJ02000006">
    <property type="protein sequence ID" value="MFN0255769.1"/>
    <property type="molecule type" value="Genomic_DNA"/>
</dbReference>
<dbReference type="Proteomes" id="UP001517247">
    <property type="component" value="Unassembled WGS sequence"/>
</dbReference>
<organism evidence="2 3">
    <name type="scientific">Pedobacter ureilyticus</name>
    <dbReference type="NCBI Taxonomy" id="1393051"/>
    <lineage>
        <taxon>Bacteria</taxon>
        <taxon>Pseudomonadati</taxon>
        <taxon>Bacteroidota</taxon>
        <taxon>Sphingobacteriia</taxon>
        <taxon>Sphingobacteriales</taxon>
        <taxon>Sphingobacteriaceae</taxon>
        <taxon>Pedobacter</taxon>
    </lineage>
</organism>
<protein>
    <submittedName>
        <fullName evidence="2">Isoleucyl-tRNA synthetase</fullName>
    </submittedName>
</protein>
<sequence length="85" mass="8990">MIKHLKLTKAVVAMALGIVALIVAKVMESNRTDGNQAVLAIAGVLFIASAVIFLYPILFAKKADKDGKSVELKPAAKEPVEEIAS</sequence>
<accession>A0ABW9J6M0</accession>
<reference evidence="2 3" key="1">
    <citation type="submission" date="2024-12" db="EMBL/GenBank/DDBJ databases">
        <authorList>
            <person name="Hu S."/>
        </authorList>
    </citation>
    <scope>NUCLEOTIDE SEQUENCE [LARGE SCALE GENOMIC DNA]</scope>
    <source>
        <strain evidence="2 3">THG-T11</strain>
    </source>
</reference>
<dbReference type="RefSeq" id="WP_138722894.1">
    <property type="nucleotide sequence ID" value="NZ_SSHJ02000006.1"/>
</dbReference>
<keyword evidence="3" id="KW-1185">Reference proteome</keyword>
<evidence type="ECO:0000313" key="3">
    <source>
        <dbReference type="Proteomes" id="UP001517247"/>
    </source>
</evidence>
<keyword evidence="1" id="KW-0812">Transmembrane</keyword>
<keyword evidence="1" id="KW-0472">Membrane</keyword>
<name>A0ABW9J6M0_9SPHI</name>
<feature type="transmembrane region" description="Helical" evidence="1">
    <location>
        <begin position="39"/>
        <end position="59"/>
    </location>
</feature>
<feature type="transmembrane region" description="Helical" evidence="1">
    <location>
        <begin position="7"/>
        <end position="27"/>
    </location>
</feature>
<comment type="caution">
    <text evidence="2">The sequence shown here is derived from an EMBL/GenBank/DDBJ whole genome shotgun (WGS) entry which is preliminary data.</text>
</comment>
<keyword evidence="1" id="KW-1133">Transmembrane helix</keyword>
<evidence type="ECO:0000313" key="2">
    <source>
        <dbReference type="EMBL" id="MFN0255769.1"/>
    </source>
</evidence>
<gene>
    <name evidence="2" type="ORF">E6A44_009320</name>
</gene>
<evidence type="ECO:0000256" key="1">
    <source>
        <dbReference type="SAM" id="Phobius"/>
    </source>
</evidence>
<proteinExistence type="predicted"/>